<protein>
    <submittedName>
        <fullName evidence="1">YecA family protein</fullName>
    </submittedName>
</protein>
<dbReference type="STRING" id="715226.ABI_22340"/>
<dbReference type="InterPro" id="IPR036255">
    <property type="entry name" value="YgfB-like_sf"/>
</dbReference>
<dbReference type="EMBL" id="GL883078">
    <property type="protein sequence ID" value="EGF90823.1"/>
    <property type="molecule type" value="Genomic_DNA"/>
</dbReference>
<dbReference type="AlphaFoldDB" id="F4QNB5"/>
<reference evidence="2" key="1">
    <citation type="submission" date="2011-03" db="EMBL/GenBank/DDBJ databases">
        <title>Draft genome sequence of Brevundimonas diminuta.</title>
        <authorList>
            <person name="Brown P.J.B."/>
            <person name="Buechlein A."/>
            <person name="Hemmerich C."/>
            <person name="Brun Y.V."/>
        </authorList>
    </citation>
    <scope>NUCLEOTIDE SEQUENCE [LARGE SCALE GENOMIC DNA]</scope>
    <source>
        <strain evidence="2">C19</strain>
    </source>
</reference>
<evidence type="ECO:0000313" key="2">
    <source>
        <dbReference type="Proteomes" id="UP000006512"/>
    </source>
</evidence>
<dbReference type="SUPFAM" id="SSF103642">
    <property type="entry name" value="Sec-C motif"/>
    <property type="match status" value="1"/>
</dbReference>
<dbReference type="Pfam" id="PF02810">
    <property type="entry name" value="SEC-C"/>
    <property type="match status" value="1"/>
</dbReference>
<dbReference type="RefSeq" id="WP_006273003.1">
    <property type="nucleotide sequence ID" value="NZ_GL883078.1"/>
</dbReference>
<name>F4QNB5_9CAUL</name>
<dbReference type="Proteomes" id="UP000006512">
    <property type="component" value="Unassembled WGS sequence"/>
</dbReference>
<keyword evidence="2" id="KW-1185">Reference proteome</keyword>
<organism evidence="1 2">
    <name type="scientific">Asticcacaulis biprosthecium C19</name>
    <dbReference type="NCBI Taxonomy" id="715226"/>
    <lineage>
        <taxon>Bacteria</taxon>
        <taxon>Pseudomonadati</taxon>
        <taxon>Pseudomonadota</taxon>
        <taxon>Alphaproteobacteria</taxon>
        <taxon>Caulobacterales</taxon>
        <taxon>Caulobacteraceae</taxon>
        <taxon>Asticcacaulis</taxon>
    </lineage>
</organism>
<dbReference type="PANTHER" id="PTHR33747:SF1">
    <property type="entry name" value="ADENYLATE CYCLASE-ASSOCIATED CAP C-TERMINAL DOMAIN-CONTAINING PROTEIN"/>
    <property type="match status" value="1"/>
</dbReference>
<dbReference type="NCBIfam" id="TIGR02292">
    <property type="entry name" value="ygfB_yecA"/>
    <property type="match status" value="1"/>
</dbReference>
<dbReference type="PANTHER" id="PTHR33747">
    <property type="entry name" value="UPF0225 PROTEIN SCO1677"/>
    <property type="match status" value="1"/>
</dbReference>
<dbReference type="SUPFAM" id="SSF101327">
    <property type="entry name" value="YgfB-like"/>
    <property type="match status" value="1"/>
</dbReference>
<dbReference type="eggNOG" id="COG3012">
    <property type="taxonomic scope" value="Bacteria"/>
</dbReference>
<dbReference type="InterPro" id="IPR004027">
    <property type="entry name" value="SEC_C_motif"/>
</dbReference>
<evidence type="ECO:0000313" key="1">
    <source>
        <dbReference type="EMBL" id="EGF90823.1"/>
    </source>
</evidence>
<gene>
    <name evidence="1" type="ORF">ABI_22340</name>
</gene>
<dbReference type="HOGENOM" id="CLU_078487_0_0_5"/>
<dbReference type="InterPro" id="IPR011978">
    <property type="entry name" value="YgfB-like"/>
</dbReference>
<dbReference type="Gene3D" id="3.10.450.50">
    <property type="match status" value="1"/>
</dbReference>
<proteinExistence type="predicted"/>
<dbReference type="Pfam" id="PF03695">
    <property type="entry name" value="UPF0149"/>
    <property type="match status" value="1"/>
</dbReference>
<accession>F4QNB5</accession>
<sequence>MTLVTDEAYEARLESLHERLKAHDSIGLPALDGFVAALAVMPSLPTERWMAFVLEEPEADPASQLMLETEVLMHSSLVFQEFMDGTYIPQFMKAEYDKILWQDWALGFADAARFHPTFVDETLAGHNEEATAALNIILGLAGLAIDAEAFRQDIGDPEEFKAKAPVYLIQSAYALFKSRYGERPIPRRTIKIGRNDPCPCGSGKKYKKCCGGAA</sequence>
<dbReference type="OrthoDB" id="1551443at2"/>